<evidence type="ECO:0000313" key="3">
    <source>
        <dbReference type="Proteomes" id="UP000823388"/>
    </source>
</evidence>
<reference evidence="2" key="1">
    <citation type="submission" date="2020-05" db="EMBL/GenBank/DDBJ databases">
        <title>WGS assembly of Panicum virgatum.</title>
        <authorList>
            <person name="Lovell J.T."/>
            <person name="Jenkins J."/>
            <person name="Shu S."/>
            <person name="Juenger T.E."/>
            <person name="Schmutz J."/>
        </authorList>
    </citation>
    <scope>NUCLEOTIDE SEQUENCE</scope>
    <source>
        <strain evidence="2">AP13</strain>
    </source>
</reference>
<feature type="region of interest" description="Disordered" evidence="1">
    <location>
        <begin position="58"/>
        <end position="90"/>
    </location>
</feature>
<organism evidence="2 3">
    <name type="scientific">Panicum virgatum</name>
    <name type="common">Blackwell switchgrass</name>
    <dbReference type="NCBI Taxonomy" id="38727"/>
    <lineage>
        <taxon>Eukaryota</taxon>
        <taxon>Viridiplantae</taxon>
        <taxon>Streptophyta</taxon>
        <taxon>Embryophyta</taxon>
        <taxon>Tracheophyta</taxon>
        <taxon>Spermatophyta</taxon>
        <taxon>Magnoliopsida</taxon>
        <taxon>Liliopsida</taxon>
        <taxon>Poales</taxon>
        <taxon>Poaceae</taxon>
        <taxon>PACMAD clade</taxon>
        <taxon>Panicoideae</taxon>
        <taxon>Panicodae</taxon>
        <taxon>Paniceae</taxon>
        <taxon>Panicinae</taxon>
        <taxon>Panicum</taxon>
        <taxon>Panicum sect. Hiantes</taxon>
    </lineage>
</organism>
<dbReference type="Proteomes" id="UP000823388">
    <property type="component" value="Chromosome 1K"/>
</dbReference>
<keyword evidence="3" id="KW-1185">Reference proteome</keyword>
<dbReference type="EMBL" id="CM029037">
    <property type="protein sequence ID" value="KAG2660411.1"/>
    <property type="molecule type" value="Genomic_DNA"/>
</dbReference>
<evidence type="ECO:0000313" key="2">
    <source>
        <dbReference type="EMBL" id="KAG2660411.1"/>
    </source>
</evidence>
<proteinExistence type="predicted"/>
<gene>
    <name evidence="2" type="ORF">PVAP13_1KG487000</name>
</gene>
<evidence type="ECO:0000256" key="1">
    <source>
        <dbReference type="SAM" id="MobiDB-lite"/>
    </source>
</evidence>
<evidence type="ECO:0008006" key="4">
    <source>
        <dbReference type="Google" id="ProtNLM"/>
    </source>
</evidence>
<sequence>MPTPPTPSTPTTPTTPGSVGQCPINALKLGVCADVLGLIKAQVGTPLEAAICLCTPSRPTCSASSSTSPSTSASSLTTAARTCPAASSAD</sequence>
<dbReference type="AlphaFoldDB" id="A0A8T0XG22"/>
<protein>
    <recommendedName>
        <fullName evidence="4">Hydrophobic seed protein domain-containing protein</fullName>
    </recommendedName>
</protein>
<comment type="caution">
    <text evidence="2">The sequence shown here is derived from an EMBL/GenBank/DDBJ whole genome shotgun (WGS) entry which is preliminary data.</text>
</comment>
<accession>A0A8T0XG22</accession>
<name>A0A8T0XG22_PANVG</name>
<feature type="compositionally biased region" description="Low complexity" evidence="1">
    <location>
        <begin position="58"/>
        <end position="83"/>
    </location>
</feature>